<dbReference type="OrthoDB" id="8955728at2759"/>
<name>A0A6P7LJH0_BETSP</name>
<dbReference type="GeneID" id="114848508"/>
<evidence type="ECO:0000313" key="1">
    <source>
        <dbReference type="Proteomes" id="UP000515150"/>
    </source>
</evidence>
<protein>
    <submittedName>
        <fullName evidence="2">Uncharacterized protein LOC114848508</fullName>
    </submittedName>
</protein>
<sequence length="247" mass="27652">MPISQKDKITQELALHLHTVLNYSFNHSAVTFLSVWSWRREWMSQRDALGPDGRSGYQHVTALAHAIGELCHHTYVTQLKAREIVALWEKLLDHDKAPDAFPPRRLVTGRFKSSRSSSIAGVDSVQRSFLGKGAGAAQSPKVSRLVEAIFLKLCDVHSEGRSLGGVQDSRCASVLRDYNTTRDVVVSCPTLMTNTSIHLYNVNQKTLLTWHTMRSKGMMWSDQEQTVWPQQLQGRVLLCHIGGSLCG</sequence>
<accession>A0A6P7LJH0</accession>
<reference evidence="2" key="1">
    <citation type="submission" date="2025-08" db="UniProtKB">
        <authorList>
            <consortium name="RefSeq"/>
        </authorList>
    </citation>
    <scope>IDENTIFICATION</scope>
</reference>
<dbReference type="Proteomes" id="UP000515150">
    <property type="component" value="Chromosome 22"/>
</dbReference>
<dbReference type="PANTHER" id="PTHR47773">
    <property type="entry name" value="SI:DKEY-9I5.2-RELATED"/>
    <property type="match status" value="1"/>
</dbReference>
<keyword evidence="1" id="KW-1185">Reference proteome</keyword>
<dbReference type="RefSeq" id="XP_028994875.1">
    <property type="nucleotide sequence ID" value="XM_029139042.3"/>
</dbReference>
<dbReference type="AlphaFoldDB" id="A0A6P7LJH0"/>
<evidence type="ECO:0000313" key="2">
    <source>
        <dbReference type="RefSeq" id="XP_028994875.1"/>
    </source>
</evidence>
<proteinExistence type="predicted"/>
<dbReference type="PANTHER" id="PTHR47773:SF1">
    <property type="entry name" value="C2H2-TYPE DOMAIN-CONTAINING PROTEIN"/>
    <property type="match status" value="1"/>
</dbReference>
<organism evidence="1 2">
    <name type="scientific">Betta splendens</name>
    <name type="common">Siamese fighting fish</name>
    <dbReference type="NCBI Taxonomy" id="158456"/>
    <lineage>
        <taxon>Eukaryota</taxon>
        <taxon>Metazoa</taxon>
        <taxon>Chordata</taxon>
        <taxon>Craniata</taxon>
        <taxon>Vertebrata</taxon>
        <taxon>Euteleostomi</taxon>
        <taxon>Actinopterygii</taxon>
        <taxon>Neopterygii</taxon>
        <taxon>Teleostei</taxon>
        <taxon>Neoteleostei</taxon>
        <taxon>Acanthomorphata</taxon>
        <taxon>Anabantaria</taxon>
        <taxon>Anabantiformes</taxon>
        <taxon>Anabantoidei</taxon>
        <taxon>Osphronemidae</taxon>
        <taxon>Betta</taxon>
    </lineage>
</organism>
<gene>
    <name evidence="2" type="primary">LOC114848508</name>
</gene>
<dbReference type="KEGG" id="bspl:114848508"/>